<comment type="caution">
    <text evidence="8">The sequence shown here is derived from an EMBL/GenBank/DDBJ whole genome shotgun (WGS) entry which is preliminary data.</text>
</comment>
<dbReference type="PROSITE" id="PS51898">
    <property type="entry name" value="TYR_RECOMBINASE"/>
    <property type="match status" value="1"/>
</dbReference>
<dbReference type="OrthoDB" id="7388552at2"/>
<dbReference type="InterPro" id="IPR011010">
    <property type="entry name" value="DNA_brk_join_enz"/>
</dbReference>
<dbReference type="Gene3D" id="1.10.150.130">
    <property type="match status" value="1"/>
</dbReference>
<dbReference type="GO" id="GO:0006310">
    <property type="term" value="P:DNA recombination"/>
    <property type="evidence" value="ECO:0007669"/>
    <property type="project" value="UniProtKB-KW"/>
</dbReference>
<dbReference type="SUPFAM" id="SSF56349">
    <property type="entry name" value="DNA breaking-rejoining enzymes"/>
    <property type="match status" value="1"/>
</dbReference>
<dbReference type="Pfam" id="PF13356">
    <property type="entry name" value="Arm-DNA-bind_3"/>
    <property type="match status" value="1"/>
</dbReference>
<evidence type="ECO:0000259" key="7">
    <source>
        <dbReference type="PROSITE" id="PS51900"/>
    </source>
</evidence>
<keyword evidence="9" id="KW-1185">Reference proteome</keyword>
<dbReference type="CDD" id="cd00801">
    <property type="entry name" value="INT_P4_C"/>
    <property type="match status" value="1"/>
</dbReference>
<keyword evidence="2" id="KW-0229">DNA integration</keyword>
<dbReference type="EMBL" id="WTYV01000005">
    <property type="protein sequence ID" value="MXO72385.1"/>
    <property type="molecule type" value="Genomic_DNA"/>
</dbReference>
<feature type="domain" description="Core-binding (CB)" evidence="7">
    <location>
        <begin position="90"/>
        <end position="170"/>
    </location>
</feature>
<dbReference type="InterPro" id="IPR053876">
    <property type="entry name" value="Phage_int_M"/>
</dbReference>
<dbReference type="InterPro" id="IPR050808">
    <property type="entry name" value="Phage_Integrase"/>
</dbReference>
<dbReference type="Pfam" id="PF00589">
    <property type="entry name" value="Phage_integrase"/>
    <property type="match status" value="1"/>
</dbReference>
<comment type="similarity">
    <text evidence="1">Belongs to the 'phage' integrase family.</text>
</comment>
<dbReference type="GO" id="GO:0015074">
    <property type="term" value="P:DNA integration"/>
    <property type="evidence" value="ECO:0007669"/>
    <property type="project" value="UniProtKB-KW"/>
</dbReference>
<evidence type="ECO:0000313" key="8">
    <source>
        <dbReference type="EMBL" id="MXO72385.1"/>
    </source>
</evidence>
<dbReference type="InterPro" id="IPR044068">
    <property type="entry name" value="CB"/>
</dbReference>
<dbReference type="Gene3D" id="1.10.443.10">
    <property type="entry name" value="Intergrase catalytic core"/>
    <property type="match status" value="1"/>
</dbReference>
<dbReference type="InterPro" id="IPR010998">
    <property type="entry name" value="Integrase_recombinase_N"/>
</dbReference>
<sequence>MSKLSALKVKHAKPGRHGDGAGLYLLVAPTGGKSWVLRVMVNGKRRDIGLGSASDLTLEEARDRARELRKVARTGGNPVAVRDHREVAPPTFKEAAIACHAAKERGWSERNAASFLSSLELHVFPSLGAVRVDSLSDRDVAAILSPLWVDKPAIAKKLRARVGLVLNYAKASGWRTEGAPREALSTLLPKQPDEGNLASMPYGAVPAFVADLWDKTDAAARLALLLQILTAARHGEVRSAMWSHFDLAAKEWHRPAALMKSGEAHTVTLSPQALDLLERAKALRGDDKDCLVFANRKGEQLSDNALSKIVRPYGFTAHGFRSTFRTWAAERMPNIPDAVAEAALAHKIPDKVVRAYNRAKFMELRRTLLDGWGAYVRGGSGKVVQFPSGVAG</sequence>
<evidence type="ECO:0000256" key="3">
    <source>
        <dbReference type="ARBA" id="ARBA00023125"/>
    </source>
</evidence>
<gene>
    <name evidence="8" type="ORF">GRI99_12175</name>
</gene>
<dbReference type="PANTHER" id="PTHR30629:SF2">
    <property type="entry name" value="PROPHAGE INTEGRASE INTS-RELATED"/>
    <property type="match status" value="1"/>
</dbReference>
<keyword evidence="4" id="KW-0233">DNA recombination</keyword>
<dbReference type="InterPro" id="IPR013762">
    <property type="entry name" value="Integrase-like_cat_sf"/>
</dbReference>
<keyword evidence="3 5" id="KW-0238">DNA-binding</keyword>
<dbReference type="GO" id="GO:0003677">
    <property type="term" value="F:DNA binding"/>
    <property type="evidence" value="ECO:0007669"/>
    <property type="project" value="UniProtKB-UniRule"/>
</dbReference>
<organism evidence="8 9">
    <name type="scientific">Alteraurantiacibacter buctensis</name>
    <dbReference type="NCBI Taxonomy" id="1503981"/>
    <lineage>
        <taxon>Bacteria</taxon>
        <taxon>Pseudomonadati</taxon>
        <taxon>Pseudomonadota</taxon>
        <taxon>Alphaproteobacteria</taxon>
        <taxon>Sphingomonadales</taxon>
        <taxon>Erythrobacteraceae</taxon>
        <taxon>Alteraurantiacibacter</taxon>
    </lineage>
</organism>
<dbReference type="Proteomes" id="UP000466966">
    <property type="component" value="Unassembled WGS sequence"/>
</dbReference>
<dbReference type="InterPro" id="IPR002104">
    <property type="entry name" value="Integrase_catalytic"/>
</dbReference>
<dbReference type="RefSeq" id="WP_160772329.1">
    <property type="nucleotide sequence ID" value="NZ_WTYV01000005.1"/>
</dbReference>
<dbReference type="InterPro" id="IPR038488">
    <property type="entry name" value="Integrase_DNA-bd_sf"/>
</dbReference>
<name>A0A844YVL7_9SPHN</name>
<proteinExistence type="inferred from homology"/>
<evidence type="ECO:0000256" key="5">
    <source>
        <dbReference type="PROSITE-ProRule" id="PRU01248"/>
    </source>
</evidence>
<dbReference type="PANTHER" id="PTHR30629">
    <property type="entry name" value="PROPHAGE INTEGRASE"/>
    <property type="match status" value="1"/>
</dbReference>
<accession>A0A844YVL7</accession>
<evidence type="ECO:0000259" key="6">
    <source>
        <dbReference type="PROSITE" id="PS51898"/>
    </source>
</evidence>
<dbReference type="AlphaFoldDB" id="A0A844YVL7"/>
<evidence type="ECO:0000256" key="1">
    <source>
        <dbReference type="ARBA" id="ARBA00008857"/>
    </source>
</evidence>
<feature type="domain" description="Tyr recombinase" evidence="6">
    <location>
        <begin position="199"/>
        <end position="370"/>
    </location>
</feature>
<evidence type="ECO:0000256" key="2">
    <source>
        <dbReference type="ARBA" id="ARBA00022908"/>
    </source>
</evidence>
<reference evidence="8 9" key="1">
    <citation type="submission" date="2019-12" db="EMBL/GenBank/DDBJ databases">
        <title>Genomic-based taxomic classification of the family Erythrobacteraceae.</title>
        <authorList>
            <person name="Xu L."/>
        </authorList>
    </citation>
    <scope>NUCLEOTIDE SEQUENCE [LARGE SCALE GENOMIC DNA]</scope>
    <source>
        <strain evidence="8 9">M0322</strain>
    </source>
</reference>
<evidence type="ECO:0000313" key="9">
    <source>
        <dbReference type="Proteomes" id="UP000466966"/>
    </source>
</evidence>
<dbReference type="InterPro" id="IPR025166">
    <property type="entry name" value="Integrase_DNA_bind_dom"/>
</dbReference>
<dbReference type="PROSITE" id="PS51900">
    <property type="entry name" value="CB"/>
    <property type="match status" value="1"/>
</dbReference>
<evidence type="ECO:0000256" key="4">
    <source>
        <dbReference type="ARBA" id="ARBA00023172"/>
    </source>
</evidence>
<dbReference type="Pfam" id="PF22022">
    <property type="entry name" value="Phage_int_M"/>
    <property type="match status" value="1"/>
</dbReference>
<protein>
    <submittedName>
        <fullName evidence="8">Integrase arm-type DNA-binding domain-containing protein</fullName>
    </submittedName>
</protein>
<dbReference type="Gene3D" id="3.30.160.390">
    <property type="entry name" value="Integrase, DNA-binding domain"/>
    <property type="match status" value="1"/>
</dbReference>